<feature type="transmembrane region" description="Helical" evidence="1">
    <location>
        <begin position="7"/>
        <end position="26"/>
    </location>
</feature>
<organism evidence="2">
    <name type="scientific">marine metagenome</name>
    <dbReference type="NCBI Taxonomy" id="408172"/>
    <lineage>
        <taxon>unclassified sequences</taxon>
        <taxon>metagenomes</taxon>
        <taxon>ecological metagenomes</taxon>
    </lineage>
</organism>
<keyword evidence="1" id="KW-0812">Transmembrane</keyword>
<name>A0A382IH67_9ZZZZ</name>
<accession>A0A382IH67</accession>
<reference evidence="2" key="1">
    <citation type="submission" date="2018-05" db="EMBL/GenBank/DDBJ databases">
        <authorList>
            <person name="Lanie J.A."/>
            <person name="Ng W.-L."/>
            <person name="Kazmierczak K.M."/>
            <person name="Andrzejewski T.M."/>
            <person name="Davidsen T.M."/>
            <person name="Wayne K.J."/>
            <person name="Tettelin H."/>
            <person name="Glass J.I."/>
            <person name="Rusch D."/>
            <person name="Podicherti R."/>
            <person name="Tsui H.-C.T."/>
            <person name="Winkler M.E."/>
        </authorList>
    </citation>
    <scope>NUCLEOTIDE SEQUENCE</scope>
</reference>
<dbReference type="AlphaFoldDB" id="A0A382IH67"/>
<proteinExistence type="predicted"/>
<evidence type="ECO:0000313" key="2">
    <source>
        <dbReference type="EMBL" id="SVB99064.1"/>
    </source>
</evidence>
<dbReference type="EMBL" id="UINC01067416">
    <property type="protein sequence ID" value="SVB99064.1"/>
    <property type="molecule type" value="Genomic_DNA"/>
</dbReference>
<keyword evidence="1" id="KW-0472">Membrane</keyword>
<evidence type="ECO:0000256" key="1">
    <source>
        <dbReference type="SAM" id="Phobius"/>
    </source>
</evidence>
<gene>
    <name evidence="2" type="ORF">METZ01_LOCUS251918</name>
</gene>
<keyword evidence="1" id="KW-1133">Transmembrane helix</keyword>
<sequence length="30" mass="3561">MKKDLQGLLMGIFWGFMIVAIIYIVYKLVR</sequence>
<protein>
    <submittedName>
        <fullName evidence="2">Uncharacterized protein</fullName>
    </submittedName>
</protein>